<dbReference type="AlphaFoldDB" id="A0AAD9RZ13"/>
<evidence type="ECO:0000313" key="2">
    <source>
        <dbReference type="Proteomes" id="UP001258017"/>
    </source>
</evidence>
<evidence type="ECO:0000313" key="1">
    <source>
        <dbReference type="EMBL" id="KAK2588570.1"/>
    </source>
</evidence>
<proteinExistence type="predicted"/>
<accession>A0AAD9RZ13</accession>
<protein>
    <submittedName>
        <fullName evidence="1">Uncharacterized protein</fullName>
    </submittedName>
</protein>
<dbReference type="EMBL" id="JAIFRP010000003">
    <property type="protein sequence ID" value="KAK2588570.1"/>
    <property type="molecule type" value="Genomic_DNA"/>
</dbReference>
<organism evidence="1 2">
    <name type="scientific">Odynerus spinipes</name>
    <dbReference type="NCBI Taxonomy" id="1348599"/>
    <lineage>
        <taxon>Eukaryota</taxon>
        <taxon>Metazoa</taxon>
        <taxon>Ecdysozoa</taxon>
        <taxon>Arthropoda</taxon>
        <taxon>Hexapoda</taxon>
        <taxon>Insecta</taxon>
        <taxon>Pterygota</taxon>
        <taxon>Neoptera</taxon>
        <taxon>Endopterygota</taxon>
        <taxon>Hymenoptera</taxon>
        <taxon>Apocrita</taxon>
        <taxon>Aculeata</taxon>
        <taxon>Vespoidea</taxon>
        <taxon>Vespidae</taxon>
        <taxon>Eumeninae</taxon>
        <taxon>Odynerus</taxon>
    </lineage>
</organism>
<dbReference type="Proteomes" id="UP001258017">
    <property type="component" value="Unassembled WGS sequence"/>
</dbReference>
<keyword evidence="2" id="KW-1185">Reference proteome</keyword>
<name>A0AAD9RZ13_9HYME</name>
<reference evidence="1" key="1">
    <citation type="submission" date="2021-08" db="EMBL/GenBank/DDBJ databases">
        <authorList>
            <person name="Misof B."/>
            <person name="Oliver O."/>
            <person name="Podsiadlowski L."/>
            <person name="Donath A."/>
            <person name="Peters R."/>
            <person name="Mayer C."/>
            <person name="Rust J."/>
            <person name="Gunkel S."/>
            <person name="Lesny P."/>
            <person name="Martin S."/>
            <person name="Oeyen J.P."/>
            <person name="Petersen M."/>
            <person name="Panagiotis P."/>
            <person name="Wilbrandt J."/>
            <person name="Tanja T."/>
        </authorList>
    </citation>
    <scope>NUCLEOTIDE SEQUENCE</scope>
    <source>
        <strain evidence="1">GBR_01_08_01A</strain>
        <tissue evidence="1">Thorax + abdomen</tissue>
    </source>
</reference>
<gene>
    <name evidence="1" type="ORF">KPH14_006344</name>
</gene>
<sequence>MTFSSEYFHQVGIFSREMFALGLISFIVNAKNGAASTRIRASVISIDRSKSEYEYLRGANGEVKNVGV</sequence>
<comment type="caution">
    <text evidence="1">The sequence shown here is derived from an EMBL/GenBank/DDBJ whole genome shotgun (WGS) entry which is preliminary data.</text>
</comment>
<reference evidence="1" key="2">
    <citation type="journal article" date="2023" name="Commun. Biol.">
        <title>Intrasexual cuticular hydrocarbon dimorphism in a wasp sheds light on hydrocarbon biosynthesis genes in Hymenoptera.</title>
        <authorList>
            <person name="Moris V.C."/>
            <person name="Podsiadlowski L."/>
            <person name="Martin S."/>
            <person name="Oeyen J.P."/>
            <person name="Donath A."/>
            <person name="Petersen M."/>
            <person name="Wilbrandt J."/>
            <person name="Misof B."/>
            <person name="Liedtke D."/>
            <person name="Thamm M."/>
            <person name="Scheiner R."/>
            <person name="Schmitt T."/>
            <person name="Niehuis O."/>
        </authorList>
    </citation>
    <scope>NUCLEOTIDE SEQUENCE</scope>
    <source>
        <strain evidence="1">GBR_01_08_01A</strain>
    </source>
</reference>